<feature type="binding site" evidence="5">
    <location>
        <position position="172"/>
    </location>
    <ligand>
        <name>Zn(2+)</name>
        <dbReference type="ChEBI" id="CHEBI:29105"/>
        <label>1</label>
    </ligand>
</feature>
<evidence type="ECO:0000256" key="3">
    <source>
        <dbReference type="ARBA" id="ARBA00022771"/>
    </source>
</evidence>
<dbReference type="SUPFAM" id="SSF46565">
    <property type="entry name" value="Chaperone J-domain"/>
    <property type="match status" value="1"/>
</dbReference>
<dbReference type="PROSITE" id="PS51188">
    <property type="entry name" value="ZF_CR"/>
    <property type="match status" value="1"/>
</dbReference>
<keyword evidence="11" id="KW-1185">Reference proteome</keyword>
<keyword evidence="5" id="KW-0346">Stress response</keyword>
<dbReference type="Gene3D" id="1.10.287.110">
    <property type="entry name" value="DnaJ domain"/>
    <property type="match status" value="1"/>
</dbReference>
<evidence type="ECO:0000313" key="11">
    <source>
        <dbReference type="Proteomes" id="UP001499987"/>
    </source>
</evidence>
<dbReference type="InterPro" id="IPR001305">
    <property type="entry name" value="HSP_DnaJ_Cys-rich_dom"/>
</dbReference>
<dbReference type="SUPFAM" id="SSF57938">
    <property type="entry name" value="DnaJ/Hsp40 cysteine-rich domain"/>
    <property type="match status" value="1"/>
</dbReference>
<dbReference type="CDD" id="cd10719">
    <property type="entry name" value="DnaJ_zf"/>
    <property type="match status" value="1"/>
</dbReference>
<dbReference type="RefSeq" id="WP_344622312.1">
    <property type="nucleotide sequence ID" value="NZ_BAAALD010000006.1"/>
</dbReference>
<keyword evidence="4 5" id="KW-0862">Zinc</keyword>
<feature type="domain" description="CR-type" evidence="9">
    <location>
        <begin position="156"/>
        <end position="237"/>
    </location>
</feature>
<keyword evidence="3 5" id="KW-0863">Zinc-finger</keyword>
<dbReference type="SUPFAM" id="SSF49493">
    <property type="entry name" value="HSP40/DnaJ peptide-binding domain"/>
    <property type="match status" value="2"/>
</dbReference>
<dbReference type="CDD" id="cd06257">
    <property type="entry name" value="DnaJ"/>
    <property type="match status" value="1"/>
</dbReference>
<dbReference type="InterPro" id="IPR001623">
    <property type="entry name" value="DnaJ_domain"/>
</dbReference>
<feature type="binding site" evidence="5">
    <location>
        <position position="225"/>
    </location>
    <ligand>
        <name>Zn(2+)</name>
        <dbReference type="ChEBI" id="CHEBI:29105"/>
        <label>1</label>
    </ligand>
</feature>
<accession>A0ABP4DXF9</accession>
<keyword evidence="2 5" id="KW-0677">Repeat</keyword>
<dbReference type="InterPro" id="IPR002939">
    <property type="entry name" value="DnaJ_C"/>
</dbReference>
<evidence type="ECO:0000256" key="1">
    <source>
        <dbReference type="ARBA" id="ARBA00022723"/>
    </source>
</evidence>
<dbReference type="Pfam" id="PF01556">
    <property type="entry name" value="DnaJ_C"/>
    <property type="match status" value="1"/>
</dbReference>
<dbReference type="InterPro" id="IPR036410">
    <property type="entry name" value="HSP_DnaJ_Cys-rich_dom_sf"/>
</dbReference>
<reference evidence="11" key="1">
    <citation type="journal article" date="2019" name="Int. J. Syst. Evol. Microbiol.">
        <title>The Global Catalogue of Microorganisms (GCM) 10K type strain sequencing project: providing services to taxonomists for standard genome sequencing and annotation.</title>
        <authorList>
            <consortium name="The Broad Institute Genomics Platform"/>
            <consortium name="The Broad Institute Genome Sequencing Center for Infectious Disease"/>
            <person name="Wu L."/>
            <person name="Ma J."/>
        </authorList>
    </citation>
    <scope>NUCLEOTIDE SEQUENCE [LARGE SCALE GENOMIC DNA]</scope>
    <source>
        <strain evidence="11">JCM 13002</strain>
    </source>
</reference>
<evidence type="ECO:0000256" key="5">
    <source>
        <dbReference type="HAMAP-Rule" id="MF_01152"/>
    </source>
</evidence>
<name>A0ABP4DXF9_9ACTN</name>
<dbReference type="InterPro" id="IPR008971">
    <property type="entry name" value="HSP40/DnaJ_pept-bd"/>
</dbReference>
<feature type="binding site" evidence="5">
    <location>
        <position position="188"/>
    </location>
    <ligand>
        <name>Zn(2+)</name>
        <dbReference type="ChEBI" id="CHEBI:29105"/>
        <label>2</label>
    </ligand>
</feature>
<evidence type="ECO:0000256" key="4">
    <source>
        <dbReference type="ARBA" id="ARBA00022833"/>
    </source>
</evidence>
<feature type="binding site" evidence="5">
    <location>
        <position position="214"/>
    </location>
    <ligand>
        <name>Zn(2+)</name>
        <dbReference type="ChEBI" id="CHEBI:29105"/>
        <label>2</label>
    </ligand>
</feature>
<comment type="function">
    <text evidence="5">Participates actively in the response to hyperosmotic and heat shock by preventing the aggregation of stress-denatured proteins and by disaggregating proteins, also in an autonomous, DnaK-independent fashion. Unfolded proteins bind initially to DnaJ; upon interaction with the DnaJ-bound protein, DnaK hydrolyzes its bound ATP, resulting in the formation of a stable complex. GrpE releases ADP from DnaK; ATP binding to DnaK triggers the release of the substrate protein, thus completing the reaction cycle. Several rounds of ATP-dependent interactions between DnaJ, DnaK and GrpE are required for fully efficient folding. Also involved, together with DnaK and GrpE, in the DNA replication of plasmids through activation of initiation proteins.</text>
</comment>
<dbReference type="Gene3D" id="2.10.230.10">
    <property type="entry name" value="Heat shock protein DnaJ, cysteine-rich domain"/>
    <property type="match status" value="1"/>
</dbReference>
<dbReference type="PROSITE" id="PS50076">
    <property type="entry name" value="DNAJ_2"/>
    <property type="match status" value="1"/>
</dbReference>
<dbReference type="HAMAP" id="MF_01152">
    <property type="entry name" value="DnaJ"/>
    <property type="match status" value="1"/>
</dbReference>
<dbReference type="PRINTS" id="PR00625">
    <property type="entry name" value="JDOMAIN"/>
</dbReference>
<comment type="domain">
    <text evidence="5">The J domain is necessary and sufficient to stimulate DnaK ATPase activity. Zinc center 1 plays an important role in the autonomous, DnaK-independent chaperone activity of DnaJ. Zinc center 2 is essential for interaction with DnaK and for DnaJ activity.</text>
</comment>
<dbReference type="Proteomes" id="UP001499987">
    <property type="component" value="Unassembled WGS sequence"/>
</dbReference>
<comment type="caution">
    <text evidence="10">The sequence shown here is derived from an EMBL/GenBank/DDBJ whole genome shotgun (WGS) entry which is preliminary data.</text>
</comment>
<keyword evidence="5" id="KW-0143">Chaperone</keyword>
<dbReference type="PANTHER" id="PTHR43096:SF10">
    <property type="entry name" value="CHAPERONE PROTEIN DNAJ A6, CHLOROPLASTIC"/>
    <property type="match status" value="1"/>
</dbReference>
<dbReference type="Pfam" id="PF00226">
    <property type="entry name" value="DnaJ"/>
    <property type="match status" value="1"/>
</dbReference>
<keyword evidence="5" id="KW-0963">Cytoplasm</keyword>
<feature type="repeat" description="CXXCXGXG motif" evidence="5">
    <location>
        <begin position="211"/>
        <end position="218"/>
    </location>
</feature>
<dbReference type="EMBL" id="BAAALD010000006">
    <property type="protein sequence ID" value="GAA1072787.1"/>
    <property type="molecule type" value="Genomic_DNA"/>
</dbReference>
<comment type="cofactor">
    <cofactor evidence="5">
        <name>Zn(2+)</name>
        <dbReference type="ChEBI" id="CHEBI:29105"/>
    </cofactor>
    <text evidence="5">Binds 2 Zn(2+) ions per monomer.</text>
</comment>
<feature type="binding site" evidence="5">
    <location>
        <position position="169"/>
    </location>
    <ligand>
        <name>Zn(2+)</name>
        <dbReference type="ChEBI" id="CHEBI:29105"/>
        <label>1</label>
    </ligand>
</feature>
<comment type="subunit">
    <text evidence="5">Homodimer.</text>
</comment>
<proteinExistence type="inferred from homology"/>
<feature type="binding site" evidence="5">
    <location>
        <position position="228"/>
    </location>
    <ligand>
        <name>Zn(2+)</name>
        <dbReference type="ChEBI" id="CHEBI:29105"/>
        <label>1</label>
    </ligand>
</feature>
<feature type="binding site" evidence="5">
    <location>
        <position position="211"/>
    </location>
    <ligand>
        <name>Zn(2+)</name>
        <dbReference type="ChEBI" id="CHEBI:29105"/>
        <label>2</label>
    </ligand>
</feature>
<feature type="repeat" description="CXXCXGXG motif" evidence="5">
    <location>
        <begin position="185"/>
        <end position="192"/>
    </location>
</feature>
<dbReference type="PANTHER" id="PTHR43096">
    <property type="entry name" value="DNAJ HOMOLOG 1, MITOCHONDRIAL-RELATED"/>
    <property type="match status" value="1"/>
</dbReference>
<organism evidence="10 11">
    <name type="scientific">Kitasatospora arboriphila</name>
    <dbReference type="NCBI Taxonomy" id="258052"/>
    <lineage>
        <taxon>Bacteria</taxon>
        <taxon>Bacillati</taxon>
        <taxon>Actinomycetota</taxon>
        <taxon>Actinomycetes</taxon>
        <taxon>Kitasatosporales</taxon>
        <taxon>Streptomycetaceae</taxon>
        <taxon>Kitasatospora</taxon>
    </lineage>
</organism>
<protein>
    <recommendedName>
        <fullName evidence="5">Chaperone protein DnaJ</fullName>
    </recommendedName>
</protein>
<evidence type="ECO:0000259" key="8">
    <source>
        <dbReference type="PROSITE" id="PS50076"/>
    </source>
</evidence>
<dbReference type="SMART" id="SM00271">
    <property type="entry name" value="DnaJ"/>
    <property type="match status" value="1"/>
</dbReference>
<sequence>MATTGGRDYYDILGVPRDADPKTLKRAFRELARRYHPDLSTEPGAQDRFKEVAEAYGVLSDPERRAEYDERGAARPTTVSVEDLLAGLDLGDVFGGDVFGGSGGGGGRAFGRGGGFFGNLFDGPFGAPPGGAGPAPERGADIELELTVPLSAVMTGSTGAVTVRRPAACPDCGGTGAADGVPQQCPRCRGSGQQATERRRGSTVLQQVTTCRTCGGRGTVVRDPCSSCAGSGRAVVDDPVSFRIPAGIAEGTIFRLPGRGMPPPGPRGRPGDVYVTVRTAADPRFTRQGADLWHRLEIPVYQAVLGATPTVPGPDGPVPLTVPPGTQPGAVLDLPGLGLPRADGRGRGSLRVSVAVRIPEHPGEEEQELYRRLAALHAPHPPATRGVPSQTETGTLIPEPPGADRTVRHHWWHRWWRRRGGGPHGGT</sequence>
<evidence type="ECO:0000259" key="9">
    <source>
        <dbReference type="PROSITE" id="PS51188"/>
    </source>
</evidence>
<feature type="domain" description="J" evidence="8">
    <location>
        <begin position="8"/>
        <end position="72"/>
    </location>
</feature>
<feature type="repeat" description="CXXCXGXG motif" evidence="5">
    <location>
        <begin position="225"/>
        <end position="232"/>
    </location>
</feature>
<dbReference type="Gene3D" id="2.60.260.20">
    <property type="entry name" value="Urease metallochaperone UreE, N-terminal domain"/>
    <property type="match status" value="2"/>
</dbReference>
<keyword evidence="1 5" id="KW-0479">Metal-binding</keyword>
<dbReference type="Pfam" id="PF00684">
    <property type="entry name" value="DnaJ_CXXCXGXG"/>
    <property type="match status" value="1"/>
</dbReference>
<dbReference type="CDD" id="cd10747">
    <property type="entry name" value="DnaJ_C"/>
    <property type="match status" value="1"/>
</dbReference>
<feature type="region of interest" description="Disordered" evidence="7">
    <location>
        <begin position="381"/>
        <end position="403"/>
    </location>
</feature>
<feature type="repeat" description="CXXCXGXG motif" evidence="5">
    <location>
        <begin position="169"/>
        <end position="176"/>
    </location>
</feature>
<dbReference type="InterPro" id="IPR036869">
    <property type="entry name" value="J_dom_sf"/>
</dbReference>
<evidence type="ECO:0000256" key="7">
    <source>
        <dbReference type="SAM" id="MobiDB-lite"/>
    </source>
</evidence>
<evidence type="ECO:0000256" key="6">
    <source>
        <dbReference type="PROSITE-ProRule" id="PRU00546"/>
    </source>
</evidence>
<feature type="zinc finger region" description="CR-type" evidence="6">
    <location>
        <begin position="156"/>
        <end position="237"/>
    </location>
</feature>
<feature type="binding site" evidence="5">
    <location>
        <position position="185"/>
    </location>
    <ligand>
        <name>Zn(2+)</name>
        <dbReference type="ChEBI" id="CHEBI:29105"/>
        <label>2</label>
    </ligand>
</feature>
<evidence type="ECO:0000313" key="10">
    <source>
        <dbReference type="EMBL" id="GAA1072787.1"/>
    </source>
</evidence>
<dbReference type="InterPro" id="IPR012724">
    <property type="entry name" value="DnaJ"/>
</dbReference>
<gene>
    <name evidence="10" type="primary">dnaJ_1</name>
    <name evidence="5" type="synonym">dnaJ</name>
    <name evidence="10" type="ORF">GCM10009663_10700</name>
</gene>
<comment type="similarity">
    <text evidence="5">Belongs to the DnaJ family.</text>
</comment>
<evidence type="ECO:0000256" key="2">
    <source>
        <dbReference type="ARBA" id="ARBA00022737"/>
    </source>
</evidence>
<keyword evidence="5" id="KW-0235">DNA replication</keyword>
<comment type="subcellular location">
    <subcellularLocation>
        <location evidence="5">Cytoplasm</location>
    </subcellularLocation>
</comment>